<proteinExistence type="predicted"/>
<keyword evidence="1" id="KW-0732">Signal</keyword>
<dbReference type="AlphaFoldDB" id="A0A7S3L589"/>
<reference evidence="2" key="1">
    <citation type="submission" date="2021-01" db="EMBL/GenBank/DDBJ databases">
        <authorList>
            <person name="Corre E."/>
            <person name="Pelletier E."/>
            <person name="Niang G."/>
            <person name="Scheremetjew M."/>
            <person name="Finn R."/>
            <person name="Kale V."/>
            <person name="Holt S."/>
            <person name="Cochrane G."/>
            <person name="Meng A."/>
            <person name="Brown T."/>
            <person name="Cohen L."/>
        </authorList>
    </citation>
    <scope>NUCLEOTIDE SEQUENCE</scope>
    <source>
        <strain evidence="2">CCMP127</strain>
    </source>
</reference>
<accession>A0A7S3L589</accession>
<sequence length="154" mass="16993">MFRFLLIVAALPLGSAKYLRNTADAIHKFHDPFCVDGISAFNLPESDDPKNCDWLSQNKAEYGNLCDLHHVSSLCRVTCGVCEETSIAIDLLKTCSDRPDPISLPGMDSQVSCSWLRRNKQVHGDACELTKVALYCPSSCCTFGLCTDEQDENA</sequence>
<evidence type="ECO:0000313" key="2">
    <source>
        <dbReference type="EMBL" id="CAE0411989.1"/>
    </source>
</evidence>
<evidence type="ECO:0008006" key="3">
    <source>
        <dbReference type="Google" id="ProtNLM"/>
    </source>
</evidence>
<feature type="chain" id="PRO_5031325924" description="ShKT domain-containing protein" evidence="1">
    <location>
        <begin position="17"/>
        <end position="154"/>
    </location>
</feature>
<gene>
    <name evidence="2" type="ORF">ACOF00016_LOCUS9271</name>
</gene>
<organism evidence="2">
    <name type="scientific">Amphora coffeiformis</name>
    <dbReference type="NCBI Taxonomy" id="265554"/>
    <lineage>
        <taxon>Eukaryota</taxon>
        <taxon>Sar</taxon>
        <taxon>Stramenopiles</taxon>
        <taxon>Ochrophyta</taxon>
        <taxon>Bacillariophyta</taxon>
        <taxon>Bacillariophyceae</taxon>
        <taxon>Bacillariophycidae</taxon>
        <taxon>Thalassiophysales</taxon>
        <taxon>Catenulaceae</taxon>
        <taxon>Amphora</taxon>
    </lineage>
</organism>
<feature type="signal peptide" evidence="1">
    <location>
        <begin position="1"/>
        <end position="16"/>
    </location>
</feature>
<evidence type="ECO:0000256" key="1">
    <source>
        <dbReference type="SAM" id="SignalP"/>
    </source>
</evidence>
<name>A0A7S3L589_9STRA</name>
<protein>
    <recommendedName>
        <fullName evidence="3">ShKT domain-containing protein</fullName>
    </recommendedName>
</protein>
<dbReference type="EMBL" id="HBIM01011157">
    <property type="protein sequence ID" value="CAE0411989.1"/>
    <property type="molecule type" value="Transcribed_RNA"/>
</dbReference>